<feature type="domain" description="PhoU" evidence="3">
    <location>
        <begin position="127"/>
        <end position="210"/>
    </location>
</feature>
<gene>
    <name evidence="4" type="primary">phoU</name>
    <name evidence="4" type="ORF">EVJ47_04610</name>
</gene>
<sequence>MNVLDNELAKLKKNVVEMSEIVNNQLNNATIFLFERDKKLAEDTIKNDLKVNSMEVGINENCIKLLALYQPEAADLMFITTSMKIITDLERMGDLCASICQIGLKLTDGSSSSEEFKCIYSYFEDVARRGDEMLKMAIKMYSDGVKDNIGLKDIIIKDENVIDVLSHKIVVDIINNSLNNLKALENNITYIFIARKYERFADHAQKIMELLLYMDLGKDLRNLPEF</sequence>
<feature type="domain" description="PhoU" evidence="3">
    <location>
        <begin position="16"/>
        <end position="102"/>
    </location>
</feature>
<keyword evidence="2" id="KW-0175">Coiled coil</keyword>
<keyword evidence="1" id="KW-0963">Cytoplasm</keyword>
<comment type="subunit">
    <text evidence="1">Homodimer.</text>
</comment>
<proteinExistence type="inferred from homology"/>
<comment type="similarity">
    <text evidence="1">Belongs to the PhoU family.</text>
</comment>
<protein>
    <recommendedName>
        <fullName evidence="1">Phosphate-specific transport system accessory protein PhoU</fullName>
    </recommendedName>
</protein>
<dbReference type="SUPFAM" id="SSF109755">
    <property type="entry name" value="PhoU-like"/>
    <property type="match status" value="1"/>
</dbReference>
<organism evidence="4 5">
    <name type="scientific">Candidatus Acidulodesulfobacterium ferriphilum</name>
    <dbReference type="NCBI Taxonomy" id="2597223"/>
    <lineage>
        <taxon>Bacteria</taxon>
        <taxon>Deltaproteobacteria</taxon>
        <taxon>Candidatus Acidulodesulfobacterales</taxon>
        <taxon>Candidatus Acidulodesulfobacterium</taxon>
    </lineage>
</organism>
<dbReference type="GO" id="GO:0005737">
    <property type="term" value="C:cytoplasm"/>
    <property type="evidence" value="ECO:0007669"/>
    <property type="project" value="UniProtKB-SubCell"/>
</dbReference>
<evidence type="ECO:0000313" key="4">
    <source>
        <dbReference type="EMBL" id="RZD14454.1"/>
    </source>
</evidence>
<dbReference type="GO" id="GO:0030643">
    <property type="term" value="P:intracellular phosphate ion homeostasis"/>
    <property type="evidence" value="ECO:0007669"/>
    <property type="project" value="InterPro"/>
</dbReference>
<reference evidence="4 5" key="1">
    <citation type="submission" date="2019-01" db="EMBL/GenBank/DDBJ databases">
        <title>Insights into ecological role of a new deltaproteobacterial order Candidatus Sinidesulfobacterales (Sva0485) by metagenomics and metatranscriptomics.</title>
        <authorList>
            <person name="Tan S."/>
            <person name="Liu J."/>
            <person name="Fang Y."/>
            <person name="Hedlund B.P."/>
            <person name="Lian Z.H."/>
            <person name="Huang L.Y."/>
            <person name="Li J.T."/>
            <person name="Huang L.N."/>
            <person name="Li W.J."/>
            <person name="Jiang H.C."/>
            <person name="Dong H.L."/>
            <person name="Shu W.S."/>
        </authorList>
    </citation>
    <scope>NUCLEOTIDE SEQUENCE [LARGE SCALE GENOMIC DNA]</scope>
    <source>
        <strain evidence="4">AP3</strain>
    </source>
</reference>
<accession>A0A519BB65</accession>
<dbReference type="InterPro" id="IPR038078">
    <property type="entry name" value="PhoU-like_sf"/>
</dbReference>
<dbReference type="Pfam" id="PF01895">
    <property type="entry name" value="PhoU"/>
    <property type="match status" value="2"/>
</dbReference>
<dbReference type="Proteomes" id="UP000320813">
    <property type="component" value="Unassembled WGS sequence"/>
</dbReference>
<keyword evidence="1" id="KW-0592">Phosphate transport</keyword>
<dbReference type="Gene3D" id="1.20.58.220">
    <property type="entry name" value="Phosphate transport system protein phou homolog 2, domain 2"/>
    <property type="match status" value="1"/>
</dbReference>
<dbReference type="PANTHER" id="PTHR42930:SF3">
    <property type="entry name" value="PHOSPHATE-SPECIFIC TRANSPORT SYSTEM ACCESSORY PROTEIN PHOU"/>
    <property type="match status" value="1"/>
</dbReference>
<dbReference type="NCBIfam" id="TIGR02135">
    <property type="entry name" value="phoU_full"/>
    <property type="match status" value="1"/>
</dbReference>
<comment type="function">
    <text evidence="1">Plays a role in the regulation of phosphate uptake.</text>
</comment>
<dbReference type="GO" id="GO:0006817">
    <property type="term" value="P:phosphate ion transport"/>
    <property type="evidence" value="ECO:0007669"/>
    <property type="project" value="UniProtKB-KW"/>
</dbReference>
<keyword evidence="1" id="KW-0813">Transport</keyword>
<dbReference type="EMBL" id="SGBD01000002">
    <property type="protein sequence ID" value="RZD14454.1"/>
    <property type="molecule type" value="Genomic_DNA"/>
</dbReference>
<feature type="coiled-coil region" evidence="2">
    <location>
        <begin position="1"/>
        <end position="28"/>
    </location>
</feature>
<evidence type="ECO:0000313" key="5">
    <source>
        <dbReference type="Proteomes" id="UP000320813"/>
    </source>
</evidence>
<comment type="subcellular location">
    <subcellularLocation>
        <location evidence="1">Cytoplasm</location>
    </subcellularLocation>
</comment>
<evidence type="ECO:0000256" key="1">
    <source>
        <dbReference type="PIRNR" id="PIRNR003107"/>
    </source>
</evidence>
<comment type="caution">
    <text evidence="4">The sequence shown here is derived from an EMBL/GenBank/DDBJ whole genome shotgun (WGS) entry which is preliminary data.</text>
</comment>
<dbReference type="PIRSF" id="PIRSF003107">
    <property type="entry name" value="PhoU"/>
    <property type="match status" value="1"/>
</dbReference>
<dbReference type="PANTHER" id="PTHR42930">
    <property type="entry name" value="PHOSPHATE-SPECIFIC TRANSPORT SYSTEM ACCESSORY PROTEIN PHOU"/>
    <property type="match status" value="1"/>
</dbReference>
<dbReference type="InterPro" id="IPR026022">
    <property type="entry name" value="PhoU_dom"/>
</dbReference>
<evidence type="ECO:0000259" key="3">
    <source>
        <dbReference type="Pfam" id="PF01895"/>
    </source>
</evidence>
<name>A0A519BB65_9DELT</name>
<dbReference type="GO" id="GO:0045936">
    <property type="term" value="P:negative regulation of phosphate metabolic process"/>
    <property type="evidence" value="ECO:0007669"/>
    <property type="project" value="InterPro"/>
</dbReference>
<dbReference type="InterPro" id="IPR028366">
    <property type="entry name" value="PhoU"/>
</dbReference>
<dbReference type="AlphaFoldDB" id="A0A519BB65"/>
<evidence type="ECO:0000256" key="2">
    <source>
        <dbReference type="SAM" id="Coils"/>
    </source>
</evidence>